<proteinExistence type="predicted"/>
<feature type="transmembrane region" description="Helical" evidence="1">
    <location>
        <begin position="52"/>
        <end position="74"/>
    </location>
</feature>
<keyword evidence="1" id="KW-0472">Membrane</keyword>
<keyword evidence="3" id="KW-1185">Reference proteome</keyword>
<dbReference type="RefSeq" id="WP_307203498.1">
    <property type="nucleotide sequence ID" value="NZ_JAUSSU010000004.1"/>
</dbReference>
<evidence type="ECO:0000313" key="2">
    <source>
        <dbReference type="EMBL" id="MDQ0112588.1"/>
    </source>
</evidence>
<keyword evidence="1" id="KW-1133">Transmembrane helix</keyword>
<dbReference type="Proteomes" id="UP001229346">
    <property type="component" value="Unassembled WGS sequence"/>
</dbReference>
<comment type="caution">
    <text evidence="2">The sequence shown here is derived from an EMBL/GenBank/DDBJ whole genome shotgun (WGS) entry which is preliminary data.</text>
</comment>
<accession>A0ABT9TYZ3</accession>
<keyword evidence="1" id="KW-0812">Transmembrane</keyword>
<evidence type="ECO:0000256" key="1">
    <source>
        <dbReference type="SAM" id="Phobius"/>
    </source>
</evidence>
<feature type="transmembrane region" description="Helical" evidence="1">
    <location>
        <begin position="9"/>
        <end position="32"/>
    </location>
</feature>
<protein>
    <submittedName>
        <fullName evidence="2">Uncharacterized protein</fullName>
    </submittedName>
</protein>
<gene>
    <name evidence="2" type="ORF">J2T15_002023</name>
</gene>
<reference evidence="2 3" key="1">
    <citation type="submission" date="2023-07" db="EMBL/GenBank/DDBJ databases">
        <title>Sorghum-associated microbial communities from plants grown in Nebraska, USA.</title>
        <authorList>
            <person name="Schachtman D."/>
        </authorList>
    </citation>
    <scope>NUCLEOTIDE SEQUENCE [LARGE SCALE GENOMIC DNA]</scope>
    <source>
        <strain evidence="2 3">CC482</strain>
    </source>
</reference>
<sequence>MKRVIAGGFILLSGIILYLGMHISASIFIPNINGWSTPPGRFGTALRESGGYMANIFAIILCILGFFIIIYECYLKEIIDRNRKTIAQRNMEYKNDYEANKQ</sequence>
<dbReference type="EMBL" id="JAUSSU010000004">
    <property type="protein sequence ID" value="MDQ0112588.1"/>
    <property type="molecule type" value="Genomic_DNA"/>
</dbReference>
<organism evidence="2 3">
    <name type="scientific">Paenibacillus harenae</name>
    <dbReference type="NCBI Taxonomy" id="306543"/>
    <lineage>
        <taxon>Bacteria</taxon>
        <taxon>Bacillati</taxon>
        <taxon>Bacillota</taxon>
        <taxon>Bacilli</taxon>
        <taxon>Bacillales</taxon>
        <taxon>Paenibacillaceae</taxon>
        <taxon>Paenibacillus</taxon>
    </lineage>
</organism>
<name>A0ABT9TYZ3_PAEHA</name>
<evidence type="ECO:0000313" key="3">
    <source>
        <dbReference type="Proteomes" id="UP001229346"/>
    </source>
</evidence>